<dbReference type="Pfam" id="PF00628">
    <property type="entry name" value="PHD"/>
    <property type="match status" value="1"/>
</dbReference>
<dbReference type="InterPro" id="IPR003616">
    <property type="entry name" value="Post-SET_dom"/>
</dbReference>
<dbReference type="Gene3D" id="2.30.30.140">
    <property type="match status" value="1"/>
</dbReference>
<evidence type="ECO:0000256" key="2">
    <source>
        <dbReference type="ARBA" id="ARBA00022679"/>
    </source>
</evidence>
<keyword evidence="8" id="KW-0539">Nucleus</keyword>
<dbReference type="InterPro" id="IPR001214">
    <property type="entry name" value="SET_dom"/>
</dbReference>
<dbReference type="Pfam" id="PF13831">
    <property type="entry name" value="PHD_2"/>
    <property type="match status" value="1"/>
</dbReference>
<evidence type="ECO:0000256" key="3">
    <source>
        <dbReference type="ARBA" id="ARBA00022691"/>
    </source>
</evidence>
<dbReference type="PANTHER" id="PTHR13793:SF132">
    <property type="entry name" value="HISTONE-LYSINE N-METHYLTRANSFERASE ATX5"/>
    <property type="match status" value="1"/>
</dbReference>
<evidence type="ECO:0000256" key="4">
    <source>
        <dbReference type="ARBA" id="ARBA00022723"/>
    </source>
</evidence>
<dbReference type="InterPro" id="IPR042011">
    <property type="entry name" value="ATX3/4/5_PHD"/>
</dbReference>
<evidence type="ECO:0000259" key="15">
    <source>
        <dbReference type="PROSITE" id="PS51805"/>
    </source>
</evidence>
<feature type="domain" description="PHD-type" evidence="11">
    <location>
        <begin position="1514"/>
        <end position="1565"/>
    </location>
</feature>
<feature type="domain" description="SET" evidence="12">
    <location>
        <begin position="1815"/>
        <end position="1936"/>
    </location>
</feature>
<feature type="domain" description="Post-SET" evidence="14">
    <location>
        <begin position="1943"/>
        <end position="1959"/>
    </location>
</feature>
<keyword evidence="17" id="KW-1185">Reference proteome</keyword>
<dbReference type="InterPro" id="IPR011011">
    <property type="entry name" value="Znf_FYVE_PHD"/>
</dbReference>
<dbReference type="Pfam" id="PF00856">
    <property type="entry name" value="SET"/>
    <property type="match status" value="1"/>
</dbReference>
<evidence type="ECO:0000256" key="6">
    <source>
        <dbReference type="ARBA" id="ARBA00022833"/>
    </source>
</evidence>
<evidence type="ECO:0000259" key="11">
    <source>
        <dbReference type="PROSITE" id="PS50016"/>
    </source>
</evidence>
<dbReference type="InterPro" id="IPR025780">
    <property type="entry name" value="Hist-Lys_N-MeTrfase_ATX"/>
</dbReference>
<dbReference type="CDD" id="cd15495">
    <property type="entry name" value="PHD_ATX3_4_5_like"/>
    <property type="match status" value="1"/>
</dbReference>
<feature type="region of interest" description="Disordered" evidence="10">
    <location>
        <begin position="649"/>
        <end position="681"/>
    </location>
</feature>
<organism evidence="16 17">
    <name type="scientific">Sphagnum jensenii</name>
    <dbReference type="NCBI Taxonomy" id="128206"/>
    <lineage>
        <taxon>Eukaryota</taxon>
        <taxon>Viridiplantae</taxon>
        <taxon>Streptophyta</taxon>
        <taxon>Embryophyta</taxon>
        <taxon>Bryophyta</taxon>
        <taxon>Sphagnophytina</taxon>
        <taxon>Sphagnopsida</taxon>
        <taxon>Sphagnales</taxon>
        <taxon>Sphagnaceae</taxon>
        <taxon>Sphagnum</taxon>
    </lineage>
</organism>
<dbReference type="Pfam" id="PF13832">
    <property type="entry name" value="zf-HC5HC2H_2"/>
    <property type="match status" value="1"/>
</dbReference>
<feature type="compositionally biased region" description="Low complexity" evidence="10">
    <location>
        <begin position="144"/>
        <end position="154"/>
    </location>
</feature>
<dbReference type="InterPro" id="IPR013083">
    <property type="entry name" value="Znf_RING/FYVE/PHD"/>
</dbReference>
<keyword evidence="6" id="KW-0862">Zinc</keyword>
<feature type="compositionally biased region" description="Low complexity" evidence="10">
    <location>
        <begin position="864"/>
        <end position="873"/>
    </location>
</feature>
<dbReference type="PROSITE" id="PS51566">
    <property type="entry name" value="SAM_MT43_TRX_MLL"/>
    <property type="match status" value="1"/>
</dbReference>
<evidence type="ECO:0008006" key="18">
    <source>
        <dbReference type="Google" id="ProtNLM"/>
    </source>
</evidence>
<sequence length="1959" mass="214242">MENRRVVVTTPGPVEPQPRDSPAQPRIARLQMMREQQQQQQQQAGAANVVGPMSFHVMCDHDPLQQQQQQRHHNTLLQHQQQTVLLARQSSSALKRSIRKAKMLEKLQQRVVSRFASKNKSPKKVTKTSSVELLNGIYGTTTSHPLPLPSSNSHCEQAAASGPHELGSSSVDDNSGRMMMMKETEAAAEWQAVSLISHVSGPESLVQASSSPSGPEAVTVDFCTGYNLEQKSTTADLLPMSEKAEKSPSDLCSVISHVLHSSNSRGGGEKQDMEVDEVWSFSTQFPPVQVHNYREDFSALRGGQVTVLQQVSESFPMVHDKKMQDESPKLVKEDPVEGDNTNQASCTDSTNPQARVGKELCTQKKGENLSDPHSAIFSIPFQGNEVAQPNNRESPVVMQVQSPQDLSRFANLQRHDPALMGGRCHHQSDAITDVLETGGGGVELEVSSINSISGAIIAGQQVQEEKLKQEREPAPLTPENCDIVDKDSSTDLKLLSPTDISVSAGVFSSPQPLMQQHSQSGASGSYGHISKLSGPMGATEFSNLKHGSRQISRSEDEKLGNVTQDSREGGGGFTPPLAKRHKGNTGLAGGLDVLVDAAQVAAGSSFAAQEKASSPGQEDDQVESFEVATTQQLPKQKSSAMQGELTFYRRRNGRHQGNNRAKAPGIRTGGGGEAGGGESGMMPKNTPVLVPLVQATTTSPLAGGTKTHTLSSKDASKDFGSASNSPVPKKARTSVAVAIDCKKSFTGANPSGENLENRKVPPPPLDEKNIFTVGTTDASKDNVKAKASEVSFDSKKCSGGANSRKDGEKVEAPVASFDWTTFSSGRPRTSKMEENSRESVTPYYYSKKAIDGARGSRSGISFDSKSTSAGSKAAGEELKMSKASSDLKSFVGLTLGNDSKKVKKVAASVMSVTQMKNTGVQKQGGKALQVASVKGETNNDIKHEDVDDNGLLPPSKETTALVRSKRGRTQALPSRFRDSVVTPLVKGSPKGSQHYSPDDCSEVAPPLSATVMTPPTNPKKRIKLSGGSDSTNANPLGASSDPASNKMHHSQKENASNKGDFSSESLNADAAGEDVNRRRDFSLCESQTRVMDLDGTVPDAEVIDTIIATAPDVHSLEGFELGEIVWAKSGKRNDPVWPAKVIDPIREAPGLVRKLSLPNRLCVMFYGPSLSKGKQRDYAWVKQGMMFPFNSYLERFQQQTRLNRSRPSDFRQAINEAKLADLGFEDGHEDLKGKVHPSFVANKANALPAGHEELLDDVYSVDTNKALPDPLPSDPMKATSASSKLKRTCIGCLAELPVQKKESAKDNLLCKHCAKLYKSKQYCGACKRVWLPNDNSSFAQCDKCEIWIHADCDKLTNKKLKELSDGGSYICPECRKLQGLSKKHKAAEKVEADPSSFLVQERLPVLCCKMEGDYLPKYHEVICMCNACGGKEKPMRPSEWERHTGCRKKKWKESIRVKNPDQPLVSWLQQMLGAGAIGLAYELPDIIVPAKQREQALLSVLDAPYKPIESTWTSERCAVCRWVVDYDYNKMIICNRCQVAVHEECYGVKASESMGSWVCRACETPDHERECCLCPVKGGALKPSTLMGLWVHITCGWFVPEVRFKDAAKMEPADGLIDINLSTFHQACTICRQRHGSCIHCAHKNCRTSFHTMCGFRAGYHMEMCTVNKSGAPLTRMNMFCSTHRTPNPDTFLVLKSPQGKTLKKDLQQAGGIEENAVNSIAAGGYSSGTHQSSLEHCASDNLSSAARCRPYTIYNKGAKVKRRGIAIAYRATGFSWNSVENINSLRDFPMLDPKKEKVFSNEERLTFLQKTEKKTVCFGKSAIHGWGLFARRAIQEGEMVLEYRGERVRRSVADLREIRYNKEGKDCYLFKINEEIVIDATEKGNIARLINHSCEPSCYAKILDFQREDGEGDSRIVLIARKDVAAGSELTYNYRFDEEDSQKVECFCGAPSCRQFMN</sequence>
<evidence type="ECO:0000313" key="16">
    <source>
        <dbReference type="EMBL" id="CAK9880133.1"/>
    </source>
</evidence>
<dbReference type="InterPro" id="IPR019787">
    <property type="entry name" value="Znf_PHD-finger"/>
</dbReference>
<dbReference type="SUPFAM" id="SSF63748">
    <property type="entry name" value="Tudor/PWWP/MBT"/>
    <property type="match status" value="1"/>
</dbReference>
<feature type="region of interest" description="Disordered" evidence="10">
    <location>
        <begin position="144"/>
        <end position="170"/>
    </location>
</feature>
<dbReference type="InterPro" id="IPR001965">
    <property type="entry name" value="Znf_PHD"/>
</dbReference>
<name>A0ABP1BUX6_9BRYO</name>
<feature type="domain" description="PHD-type" evidence="11">
    <location>
        <begin position="1320"/>
        <end position="1377"/>
    </location>
</feature>
<evidence type="ECO:0000259" key="14">
    <source>
        <dbReference type="PROSITE" id="PS50868"/>
    </source>
</evidence>
<feature type="domain" description="PHD-type" evidence="15">
    <location>
        <begin position="1568"/>
        <end position="1685"/>
    </location>
</feature>
<dbReference type="SMART" id="SM00508">
    <property type="entry name" value="PostSET"/>
    <property type="match status" value="1"/>
</dbReference>
<dbReference type="SMART" id="SM00249">
    <property type="entry name" value="PHD"/>
    <property type="match status" value="3"/>
</dbReference>
<dbReference type="PROSITE" id="PS50280">
    <property type="entry name" value="SET"/>
    <property type="match status" value="1"/>
</dbReference>
<keyword evidence="4" id="KW-0479">Metal-binding</keyword>
<dbReference type="SMART" id="SM00317">
    <property type="entry name" value="SET"/>
    <property type="match status" value="1"/>
</dbReference>
<dbReference type="PANTHER" id="PTHR13793">
    <property type="entry name" value="PHD FINGER PROTEINS"/>
    <property type="match status" value="1"/>
</dbReference>
<dbReference type="InterPro" id="IPR046341">
    <property type="entry name" value="SET_dom_sf"/>
</dbReference>
<dbReference type="PROSITE" id="PS50812">
    <property type="entry name" value="PWWP"/>
    <property type="match status" value="1"/>
</dbReference>
<dbReference type="CDD" id="cd15517">
    <property type="entry name" value="PHD_TCF19_like"/>
    <property type="match status" value="1"/>
</dbReference>
<feature type="region of interest" description="Disordered" evidence="10">
    <location>
        <begin position="698"/>
        <end position="728"/>
    </location>
</feature>
<feature type="region of interest" description="Disordered" evidence="10">
    <location>
        <begin position="934"/>
        <end position="1073"/>
    </location>
</feature>
<dbReference type="InterPro" id="IPR050701">
    <property type="entry name" value="Histone_Mod_Regulator"/>
</dbReference>
<keyword evidence="3" id="KW-0949">S-adenosyl-L-methionine</keyword>
<keyword evidence="2" id="KW-0808">Transferase</keyword>
<dbReference type="PROSITE" id="PS01359">
    <property type="entry name" value="ZF_PHD_1"/>
    <property type="match status" value="1"/>
</dbReference>
<accession>A0ABP1BUX6</accession>
<dbReference type="CDD" id="cd10518">
    <property type="entry name" value="SET_SETD1-like"/>
    <property type="match status" value="1"/>
</dbReference>
<evidence type="ECO:0000313" key="17">
    <source>
        <dbReference type="Proteomes" id="UP001497522"/>
    </source>
</evidence>
<keyword evidence="7" id="KW-0156">Chromatin regulator</keyword>
<feature type="region of interest" description="Disordered" evidence="10">
    <location>
        <begin position="853"/>
        <end position="879"/>
    </location>
</feature>
<dbReference type="CDD" id="cd20143">
    <property type="entry name" value="PWWP_AtATX3-like"/>
    <property type="match status" value="1"/>
</dbReference>
<feature type="region of interest" description="Disordered" evidence="10">
    <location>
        <begin position="319"/>
        <end position="352"/>
    </location>
</feature>
<dbReference type="Proteomes" id="UP001497522">
    <property type="component" value="Chromosome 7"/>
</dbReference>
<evidence type="ECO:0000259" key="13">
    <source>
        <dbReference type="PROSITE" id="PS50812"/>
    </source>
</evidence>
<dbReference type="InterPro" id="IPR034732">
    <property type="entry name" value="EPHD"/>
</dbReference>
<gene>
    <name evidence="16" type="ORF">CSSPJE1EN2_LOCUS21622</name>
</gene>
<feature type="compositionally biased region" description="Basic and acidic residues" evidence="10">
    <location>
        <begin position="319"/>
        <end position="335"/>
    </location>
</feature>
<protein>
    <recommendedName>
        <fullName evidence="18">Histone-lysine N-methyltransferase</fullName>
    </recommendedName>
</protein>
<keyword evidence="5 9" id="KW-0863">Zinc-finger</keyword>
<dbReference type="EMBL" id="OZ023708">
    <property type="protein sequence ID" value="CAK9880133.1"/>
    <property type="molecule type" value="Genomic_DNA"/>
</dbReference>
<evidence type="ECO:0000259" key="12">
    <source>
        <dbReference type="PROSITE" id="PS50280"/>
    </source>
</evidence>
<dbReference type="Gene3D" id="2.170.270.10">
    <property type="entry name" value="SET domain"/>
    <property type="match status" value="1"/>
</dbReference>
<evidence type="ECO:0000256" key="5">
    <source>
        <dbReference type="ARBA" id="ARBA00022771"/>
    </source>
</evidence>
<feature type="region of interest" description="Disordered" evidence="10">
    <location>
        <begin position="1"/>
        <end position="24"/>
    </location>
</feature>
<evidence type="ECO:0000256" key="9">
    <source>
        <dbReference type="PROSITE-ProRule" id="PRU00146"/>
    </source>
</evidence>
<evidence type="ECO:0000256" key="10">
    <source>
        <dbReference type="SAM" id="MobiDB-lite"/>
    </source>
</evidence>
<dbReference type="SUPFAM" id="SSF57903">
    <property type="entry name" value="FYVE/PHD zinc finger"/>
    <property type="match status" value="2"/>
</dbReference>
<feature type="region of interest" description="Disordered" evidence="10">
    <location>
        <begin position="511"/>
        <end position="584"/>
    </location>
</feature>
<feature type="domain" description="PWWP" evidence="13">
    <location>
        <begin position="1121"/>
        <end position="1192"/>
    </location>
</feature>
<feature type="compositionally biased region" description="Polar residues" evidence="10">
    <location>
        <begin position="1053"/>
        <end position="1066"/>
    </location>
</feature>
<dbReference type="SUPFAM" id="SSF82199">
    <property type="entry name" value="SET domain"/>
    <property type="match status" value="1"/>
</dbReference>
<evidence type="ECO:0000256" key="8">
    <source>
        <dbReference type="ARBA" id="ARBA00023242"/>
    </source>
</evidence>
<dbReference type="PROSITE" id="PS50868">
    <property type="entry name" value="POST_SET"/>
    <property type="match status" value="1"/>
</dbReference>
<feature type="compositionally biased region" description="Polar residues" evidence="10">
    <location>
        <begin position="698"/>
        <end position="713"/>
    </location>
</feature>
<evidence type="ECO:0000256" key="1">
    <source>
        <dbReference type="ARBA" id="ARBA00022603"/>
    </source>
</evidence>
<evidence type="ECO:0000256" key="7">
    <source>
        <dbReference type="ARBA" id="ARBA00022853"/>
    </source>
</evidence>
<feature type="region of interest" description="Disordered" evidence="10">
    <location>
        <begin position="790"/>
        <end position="809"/>
    </location>
</feature>
<keyword evidence="1" id="KW-0489">Methyltransferase</keyword>
<feature type="compositionally biased region" description="Gly residues" evidence="10">
    <location>
        <begin position="667"/>
        <end position="679"/>
    </location>
</feature>
<feature type="compositionally biased region" description="Polar residues" evidence="10">
    <location>
        <begin position="511"/>
        <end position="523"/>
    </location>
</feature>
<dbReference type="PROSITE" id="PS50016">
    <property type="entry name" value="ZF_PHD_2"/>
    <property type="match status" value="2"/>
</dbReference>
<dbReference type="InterPro" id="IPR000313">
    <property type="entry name" value="PWWP_dom"/>
</dbReference>
<feature type="compositionally biased region" description="Polar residues" evidence="10">
    <location>
        <begin position="339"/>
        <end position="352"/>
    </location>
</feature>
<dbReference type="Pfam" id="PF00855">
    <property type="entry name" value="PWWP"/>
    <property type="match status" value="1"/>
</dbReference>
<reference evidence="16" key="1">
    <citation type="submission" date="2024-03" db="EMBL/GenBank/DDBJ databases">
        <authorList>
            <consortium name="ELIXIR-Norway"/>
            <consortium name="Elixir Norway"/>
        </authorList>
    </citation>
    <scope>NUCLEOTIDE SEQUENCE</scope>
</reference>
<dbReference type="PROSITE" id="PS51805">
    <property type="entry name" value="EPHD"/>
    <property type="match status" value="1"/>
</dbReference>
<dbReference type="Gene3D" id="3.30.40.10">
    <property type="entry name" value="Zinc/RING finger domain, C3HC4 (zinc finger)"/>
    <property type="match status" value="3"/>
</dbReference>
<proteinExistence type="predicted"/>
<dbReference type="InterPro" id="IPR019786">
    <property type="entry name" value="Zinc_finger_PHD-type_CS"/>
</dbReference>